<protein>
    <recommendedName>
        <fullName evidence="3">Indoleacetamide hydrolase</fullName>
    </recommendedName>
</protein>
<dbReference type="InterPro" id="IPR023631">
    <property type="entry name" value="Amidase_dom"/>
</dbReference>
<dbReference type="PANTHER" id="PTHR11895">
    <property type="entry name" value="TRANSAMIDASE"/>
    <property type="match status" value="1"/>
</dbReference>
<dbReference type="Proteomes" id="UP000219167">
    <property type="component" value="Unassembled WGS sequence"/>
</dbReference>
<name>A0A285UW35_9HYPH</name>
<dbReference type="RefSeq" id="WP_176526878.1">
    <property type="nucleotide sequence ID" value="NZ_OBQD01000020.1"/>
</dbReference>
<dbReference type="SUPFAM" id="SSF75304">
    <property type="entry name" value="Amidase signature (AS) enzymes"/>
    <property type="match status" value="1"/>
</dbReference>
<evidence type="ECO:0000313" key="6">
    <source>
        <dbReference type="Proteomes" id="UP000219167"/>
    </source>
</evidence>
<evidence type="ECO:0000256" key="1">
    <source>
        <dbReference type="ARBA" id="ARBA00003871"/>
    </source>
</evidence>
<dbReference type="InterPro" id="IPR036928">
    <property type="entry name" value="AS_sf"/>
</dbReference>
<keyword evidence="6" id="KW-1185">Reference proteome</keyword>
<dbReference type="NCBIfam" id="NF005687">
    <property type="entry name" value="PRK07487.1"/>
    <property type="match status" value="1"/>
</dbReference>
<dbReference type="PANTHER" id="PTHR11895:SF7">
    <property type="entry name" value="GLUTAMYL-TRNA(GLN) AMIDOTRANSFERASE SUBUNIT A, MITOCHONDRIAL"/>
    <property type="match status" value="1"/>
</dbReference>
<feature type="domain" description="Amidase" evidence="4">
    <location>
        <begin position="60"/>
        <end position="485"/>
    </location>
</feature>
<comment type="function">
    <text evidence="1">Hydrolyzes indole-3-acetamide (IAM) into indole-3-acetic acid (IAA).</text>
</comment>
<organism evidence="5 6">
    <name type="scientific">Rhizobium subbaraonis</name>
    <dbReference type="NCBI Taxonomy" id="908946"/>
    <lineage>
        <taxon>Bacteria</taxon>
        <taxon>Pseudomonadati</taxon>
        <taxon>Pseudomonadota</taxon>
        <taxon>Alphaproteobacteria</taxon>
        <taxon>Hyphomicrobiales</taxon>
        <taxon>Rhizobiaceae</taxon>
        <taxon>Rhizobium/Agrobacterium group</taxon>
        <taxon>Rhizobium</taxon>
    </lineage>
</organism>
<accession>A0A285UW35</accession>
<dbReference type="InterPro" id="IPR000120">
    <property type="entry name" value="Amidase"/>
</dbReference>
<comment type="similarity">
    <text evidence="2">Belongs to the amidase family.</text>
</comment>
<dbReference type="Pfam" id="PF01425">
    <property type="entry name" value="Amidase"/>
    <property type="match status" value="1"/>
</dbReference>
<dbReference type="Gene3D" id="3.90.1300.10">
    <property type="entry name" value="Amidase signature (AS) domain"/>
    <property type="match status" value="1"/>
</dbReference>
<sequence length="508" mass="54307">MERRRFIAGVLALTGASAFNVPLLRASTSLRGQSLPADPWKWSATQTRSAIVARQISCREVVDAHLARYAVVNPVVNAIVDFAPEEAIASATLADQMLAQGFEPGRLFGVPMTVKDNTDLKGHRTVNGLASASAEAATDDSPVVRSLRSAGAIIIGKTNTPCLSSRWETDNSVYGRTVNPWSRERTPGGSSGGAAAALASGMGALAHGNDIGGSIRYPAYCCGVTGLRPSMGRTPMFNGSYRNDRSFCNQMFNVEGMLARNVEDLLLSLPAISEGDARDPAWNGVPSQTGLPGPQRVGIIMESPGLYVSQPVKDALTETARRLADRGFQVEEVTPPVIEEAVELWARMVFSELRAAWPGFSQIADEGARKANQFFLDLAPTLSIDDYVAGTAAVMAMRRRWSEFMERWPILIGPNSGDLPFMSGFDIVSADDTRHQIASQALMVTVNLLGLPSVAVPTAFVNAADAPNGLPTGVQVIARRFADEDALMVAEVIQTAFPQSTITDPVKG</sequence>
<proteinExistence type="inferred from homology"/>
<dbReference type="PROSITE" id="PS00571">
    <property type="entry name" value="AMIDASES"/>
    <property type="match status" value="1"/>
</dbReference>
<evidence type="ECO:0000256" key="3">
    <source>
        <dbReference type="ARBA" id="ARBA00021874"/>
    </source>
</evidence>
<evidence type="ECO:0000259" key="4">
    <source>
        <dbReference type="Pfam" id="PF01425"/>
    </source>
</evidence>
<gene>
    <name evidence="5" type="ORF">SAMN05892877_1203</name>
</gene>
<evidence type="ECO:0000256" key="2">
    <source>
        <dbReference type="ARBA" id="ARBA00009199"/>
    </source>
</evidence>
<dbReference type="InterPro" id="IPR020556">
    <property type="entry name" value="Amidase_CS"/>
</dbReference>
<dbReference type="GO" id="GO:0003824">
    <property type="term" value="F:catalytic activity"/>
    <property type="evidence" value="ECO:0007669"/>
    <property type="project" value="InterPro"/>
</dbReference>
<evidence type="ECO:0000313" key="5">
    <source>
        <dbReference type="EMBL" id="SOC45993.1"/>
    </source>
</evidence>
<dbReference type="PIRSF" id="PIRSF001221">
    <property type="entry name" value="Amidase_fungi"/>
    <property type="match status" value="1"/>
</dbReference>
<reference evidence="5 6" key="1">
    <citation type="submission" date="2017-08" db="EMBL/GenBank/DDBJ databases">
        <authorList>
            <person name="de Groot N.N."/>
        </authorList>
    </citation>
    <scope>NUCLEOTIDE SEQUENCE [LARGE SCALE GENOMIC DNA]</scope>
    <source>
        <strain evidence="5 6">JC85</strain>
    </source>
</reference>
<dbReference type="EMBL" id="OBQD01000020">
    <property type="protein sequence ID" value="SOC45993.1"/>
    <property type="molecule type" value="Genomic_DNA"/>
</dbReference>
<dbReference type="AlphaFoldDB" id="A0A285UW35"/>